<dbReference type="CDD" id="cd19094">
    <property type="entry name" value="AKR_Tas-like"/>
    <property type="match status" value="1"/>
</dbReference>
<keyword evidence="1" id="KW-0560">Oxidoreductase</keyword>
<dbReference type="SUPFAM" id="SSF51430">
    <property type="entry name" value="NAD(P)-linked oxidoreductase"/>
    <property type="match status" value="1"/>
</dbReference>
<dbReference type="PANTHER" id="PTHR43364:SF4">
    <property type="entry name" value="NAD(P)-LINKED OXIDOREDUCTASE SUPERFAMILY PROTEIN"/>
    <property type="match status" value="1"/>
</dbReference>
<sequence>MEYSKLGSSQIPVSRICLGSMTWGLQNTQQQANQQIEYALSQGINFIDTAEMYAVPPSPDTYGKTETIIGNWLSCNPQRRQELIIASKIAGPGLPWVRDGGPITGEAVIEAVDASLKRLQTDYIDLYQLHWPNRTTPHFGKHTPNHIRFSDIDRKQHETEMLEILQALASCIKAGKIRHVGLSDDTTWGINTYLKLSEKHDLPRMASIQNEFSLLHAKDWPYLIENCVHEDVAYLPWSPLAAGMLSGKYIDGARPKGSRWTYMQRKGIFRDTESANEAVKGYVEVAKAHGFTPSQLALAWCNQVDGVTSTIIGATTMEQLKENVAAFSKPLSEEILTDINTVFKRYPAPY</sequence>
<name>A0A109D6R4_9VIBR</name>
<gene>
    <name evidence="3" type="ORF">APQ14_16160</name>
</gene>
<dbReference type="Gene3D" id="3.20.20.100">
    <property type="entry name" value="NADP-dependent oxidoreductase domain"/>
    <property type="match status" value="1"/>
</dbReference>
<dbReference type="RefSeq" id="WP_060469378.1">
    <property type="nucleotide sequence ID" value="NZ_AP025515.1"/>
</dbReference>
<dbReference type="Pfam" id="PF00248">
    <property type="entry name" value="Aldo_ket_red"/>
    <property type="match status" value="1"/>
</dbReference>
<proteinExistence type="predicted"/>
<dbReference type="InterPro" id="IPR050523">
    <property type="entry name" value="AKR_Detox_Biosynth"/>
</dbReference>
<evidence type="ECO:0000259" key="2">
    <source>
        <dbReference type="Pfam" id="PF00248"/>
    </source>
</evidence>
<feature type="domain" description="NADP-dependent oxidoreductase" evidence="2">
    <location>
        <begin position="15"/>
        <end position="340"/>
    </location>
</feature>
<dbReference type="AlphaFoldDB" id="A0A109D6R4"/>
<protein>
    <submittedName>
        <fullName evidence="3">Aldo/keto reductase</fullName>
    </submittedName>
</protein>
<organism evidence="3 4">
    <name type="scientific">Vibrio toranzoniae</name>
    <dbReference type="NCBI Taxonomy" id="1194427"/>
    <lineage>
        <taxon>Bacteria</taxon>
        <taxon>Pseudomonadati</taxon>
        <taxon>Pseudomonadota</taxon>
        <taxon>Gammaproteobacteria</taxon>
        <taxon>Vibrionales</taxon>
        <taxon>Vibrionaceae</taxon>
        <taxon>Vibrio</taxon>
    </lineage>
</organism>
<dbReference type="PANTHER" id="PTHR43364">
    <property type="entry name" value="NADH-SPECIFIC METHYLGLYOXAL REDUCTASE-RELATED"/>
    <property type="match status" value="1"/>
</dbReference>
<dbReference type="OrthoDB" id="9772407at2"/>
<keyword evidence="4" id="KW-1185">Reference proteome</keyword>
<evidence type="ECO:0000256" key="1">
    <source>
        <dbReference type="ARBA" id="ARBA00023002"/>
    </source>
</evidence>
<dbReference type="Proteomes" id="UP000057389">
    <property type="component" value="Unassembled WGS sequence"/>
</dbReference>
<reference evidence="3 4" key="1">
    <citation type="submission" date="2015-11" db="EMBL/GenBank/DDBJ databases">
        <title>Draft WGS of Vibrio toranzoniae.</title>
        <authorList>
            <person name="Lasa A."/>
            <person name="Romalde J.L."/>
        </authorList>
    </citation>
    <scope>NUCLEOTIDE SEQUENCE [LARGE SCALE GENOMIC DNA]</scope>
    <source>
        <strain evidence="3 4">Vb 10.8</strain>
    </source>
</reference>
<dbReference type="GeneID" id="300180981"/>
<dbReference type="InterPro" id="IPR023210">
    <property type="entry name" value="NADP_OxRdtase_dom"/>
</dbReference>
<dbReference type="InterPro" id="IPR036812">
    <property type="entry name" value="NAD(P)_OxRdtase_dom_sf"/>
</dbReference>
<dbReference type="EMBL" id="LMXU01000032">
    <property type="protein sequence ID" value="KWT99892.1"/>
    <property type="molecule type" value="Genomic_DNA"/>
</dbReference>
<evidence type="ECO:0000313" key="4">
    <source>
        <dbReference type="Proteomes" id="UP000057389"/>
    </source>
</evidence>
<comment type="caution">
    <text evidence="3">The sequence shown here is derived from an EMBL/GenBank/DDBJ whole genome shotgun (WGS) entry which is preliminary data.</text>
</comment>
<dbReference type="GO" id="GO:0016491">
    <property type="term" value="F:oxidoreductase activity"/>
    <property type="evidence" value="ECO:0007669"/>
    <property type="project" value="UniProtKB-KW"/>
</dbReference>
<accession>A0A109D6R4</accession>
<evidence type="ECO:0000313" key="3">
    <source>
        <dbReference type="EMBL" id="KWT99892.1"/>
    </source>
</evidence>